<dbReference type="EMBL" id="DTGG01000114">
    <property type="protein sequence ID" value="HFZ09187.1"/>
    <property type="molecule type" value="Genomic_DNA"/>
</dbReference>
<reference evidence="2" key="1">
    <citation type="journal article" date="2020" name="mSystems">
        <title>Genome- and Community-Level Interaction Insights into Carbon Utilization and Element Cycling Functions of Hydrothermarchaeota in Hydrothermal Sediment.</title>
        <authorList>
            <person name="Zhou Z."/>
            <person name="Liu Y."/>
            <person name="Xu W."/>
            <person name="Pan J."/>
            <person name="Luo Z.H."/>
            <person name="Li M."/>
        </authorList>
    </citation>
    <scope>NUCLEOTIDE SEQUENCE [LARGE SCALE GENOMIC DNA]</scope>
    <source>
        <strain evidence="2">SpSt-757</strain>
    </source>
</reference>
<protein>
    <recommendedName>
        <fullName evidence="1">Peptidase C39-like domain-containing protein</fullName>
    </recommendedName>
</protein>
<dbReference type="AlphaFoldDB" id="A0A7V3JAL6"/>
<accession>A0A7V3JAL6</accession>
<organism evidence="2">
    <name type="scientific">candidate division CPR3 bacterium</name>
    <dbReference type="NCBI Taxonomy" id="2268181"/>
    <lineage>
        <taxon>Bacteria</taxon>
        <taxon>Bacteria division CPR3</taxon>
    </lineage>
</organism>
<dbReference type="InterPro" id="IPR006311">
    <property type="entry name" value="TAT_signal"/>
</dbReference>
<dbReference type="InterPro" id="IPR039564">
    <property type="entry name" value="Peptidase_C39-like"/>
</dbReference>
<proteinExistence type="predicted"/>
<dbReference type="PROSITE" id="PS51318">
    <property type="entry name" value="TAT"/>
    <property type="match status" value="1"/>
</dbReference>
<gene>
    <name evidence="2" type="ORF">ENV41_03540</name>
</gene>
<feature type="domain" description="Peptidase C39-like" evidence="1">
    <location>
        <begin position="43"/>
        <end position="173"/>
    </location>
</feature>
<evidence type="ECO:0000259" key="1">
    <source>
        <dbReference type="Pfam" id="PF13529"/>
    </source>
</evidence>
<dbReference type="Gene3D" id="3.90.70.10">
    <property type="entry name" value="Cysteine proteinases"/>
    <property type="match status" value="1"/>
</dbReference>
<dbReference type="Pfam" id="PF13529">
    <property type="entry name" value="Peptidase_C39_2"/>
    <property type="match status" value="1"/>
</dbReference>
<evidence type="ECO:0000313" key="2">
    <source>
        <dbReference type="EMBL" id="HFZ09187.1"/>
    </source>
</evidence>
<sequence>MTSELSRREFLKLSGALAGSFLLSPIGKIIPQETQEEMPDRPFPFINQKNKSQCAVASMTMLIAAFLEKHGKDNDINKLYDEILSSFGRPIENNSSGVFGNELIQILKKNGQKFGYEIITENKRSYDPLRMDYLLKQNGPAIVDVNANYLPDTVNHWVVVVKIKEADNKFYINIADPARAKEYSHYLPRPFKTPKDMVFEPDGTIFLPWETFSDSAGSVFIQLKDKLGKQNKNQILYQQCLYPLSNLKTETPTPGVD</sequence>
<name>A0A7V3JAL6_UNCC3</name>
<comment type="caution">
    <text evidence="2">The sequence shown here is derived from an EMBL/GenBank/DDBJ whole genome shotgun (WGS) entry which is preliminary data.</text>
</comment>